<organism evidence="1 2">
    <name type="scientific">Aspergillus tubingensis</name>
    <dbReference type="NCBI Taxonomy" id="5068"/>
    <lineage>
        <taxon>Eukaryota</taxon>
        <taxon>Fungi</taxon>
        <taxon>Dikarya</taxon>
        <taxon>Ascomycota</taxon>
        <taxon>Pezizomycotina</taxon>
        <taxon>Eurotiomycetes</taxon>
        <taxon>Eurotiomycetidae</taxon>
        <taxon>Eurotiales</taxon>
        <taxon>Aspergillaceae</taxon>
        <taxon>Aspergillus</taxon>
        <taxon>Aspergillus subgen. Circumdati</taxon>
    </lineage>
</organism>
<dbReference type="AlphaFoldDB" id="A0A9W6ER76"/>
<protein>
    <submittedName>
        <fullName evidence="1">Uncharacterized protein</fullName>
    </submittedName>
</protein>
<proteinExistence type="predicted"/>
<dbReference type="Proteomes" id="UP001144157">
    <property type="component" value="Unassembled WGS sequence"/>
</dbReference>
<name>A0A9W6ER76_ASPTU</name>
<comment type="caution">
    <text evidence="1">The sequence shown here is derived from an EMBL/GenBank/DDBJ whole genome shotgun (WGS) entry which is preliminary data.</text>
</comment>
<accession>A0A9W6ER76</accession>
<evidence type="ECO:0000313" key="2">
    <source>
        <dbReference type="Proteomes" id="UP001144157"/>
    </source>
</evidence>
<sequence>MAHLIREGRDTACMPSISDAVVDDAPIYLTGGALEVAVQAIPVDTQQIEIKAEKRAMRHLVYVHQMARGDEARDPSIAASSK</sequence>
<reference evidence="1" key="1">
    <citation type="submission" date="2022-07" db="EMBL/GenBank/DDBJ databases">
        <title>Taxonomy of Aspergillus series Nigri: significant species reduction supported by multi-species coalescent approaches.</title>
        <authorList>
            <person name="Bian C."/>
            <person name="Kusuya Y."/>
            <person name="Sklenar F."/>
            <person name="D'hooge E."/>
            <person name="Yaguchi T."/>
            <person name="Takahashi H."/>
            <person name="Hubka V."/>
        </authorList>
    </citation>
    <scope>NUCLEOTIDE SEQUENCE</scope>
    <source>
        <strain evidence="1">IFM 56815</strain>
    </source>
</reference>
<dbReference type="EMBL" id="BRPE01000015">
    <property type="protein sequence ID" value="GLA89009.1"/>
    <property type="molecule type" value="Genomic_DNA"/>
</dbReference>
<gene>
    <name evidence="1" type="ORF">AtubIFM56815_003477</name>
</gene>
<evidence type="ECO:0000313" key="1">
    <source>
        <dbReference type="EMBL" id="GLA89009.1"/>
    </source>
</evidence>